<keyword evidence="1" id="KW-0597">Phosphoprotein</keyword>
<dbReference type="InterPro" id="IPR043324">
    <property type="entry name" value="PH_PLEKHG1_G2_G3"/>
</dbReference>
<feature type="region of interest" description="Disordered" evidence="3">
    <location>
        <begin position="1"/>
        <end position="21"/>
    </location>
</feature>
<feature type="compositionally biased region" description="Pro residues" evidence="3">
    <location>
        <begin position="1025"/>
        <end position="1034"/>
    </location>
</feature>
<evidence type="ECO:0000313" key="7">
    <source>
        <dbReference type="Proteomes" id="UP000233220"/>
    </source>
</evidence>
<feature type="region of interest" description="Disordered" evidence="3">
    <location>
        <begin position="970"/>
        <end position="1080"/>
    </location>
</feature>
<evidence type="ECO:0000313" key="6">
    <source>
        <dbReference type="Ensembl" id="ENSSBOP00000008423.1"/>
    </source>
</evidence>
<dbReference type="GO" id="GO:0031267">
    <property type="term" value="F:small GTPase binding"/>
    <property type="evidence" value="ECO:0007669"/>
    <property type="project" value="TreeGrafter"/>
</dbReference>
<dbReference type="FunFam" id="2.30.29.30:FF:000132">
    <property type="entry name" value="pleckstrin homology domain-containing family G member 2"/>
    <property type="match status" value="1"/>
</dbReference>
<feature type="region of interest" description="Disordered" evidence="3">
    <location>
        <begin position="725"/>
        <end position="749"/>
    </location>
</feature>
<evidence type="ECO:0000256" key="1">
    <source>
        <dbReference type="ARBA" id="ARBA00022553"/>
    </source>
</evidence>
<feature type="compositionally biased region" description="Pro residues" evidence="3">
    <location>
        <begin position="379"/>
        <end position="391"/>
    </location>
</feature>
<feature type="domain" description="PH" evidence="4">
    <location>
        <begin position="254"/>
        <end position="352"/>
    </location>
</feature>
<dbReference type="SUPFAM" id="SSF50729">
    <property type="entry name" value="PH domain-like"/>
    <property type="match status" value="1"/>
</dbReference>
<feature type="region of interest" description="Disordered" evidence="3">
    <location>
        <begin position="490"/>
        <end position="547"/>
    </location>
</feature>
<dbReference type="InterPro" id="IPR011993">
    <property type="entry name" value="PH-like_dom_sf"/>
</dbReference>
<dbReference type="CDD" id="cd00160">
    <property type="entry name" value="RhoGEF"/>
    <property type="match status" value="1"/>
</dbReference>
<feature type="region of interest" description="Disordered" evidence="3">
    <location>
        <begin position="614"/>
        <end position="686"/>
    </location>
</feature>
<dbReference type="Gene3D" id="2.30.29.30">
    <property type="entry name" value="Pleckstrin-homology domain (PH domain)/Phosphotyrosine-binding domain (PTB)"/>
    <property type="match status" value="1"/>
</dbReference>
<gene>
    <name evidence="6" type="primary">PLEKHG2</name>
</gene>
<dbReference type="InterPro" id="IPR055251">
    <property type="entry name" value="SOS1_NGEF_PH"/>
</dbReference>
<dbReference type="SMART" id="SM00325">
    <property type="entry name" value="RhoGEF"/>
    <property type="match status" value="1"/>
</dbReference>
<organism evidence="6 7">
    <name type="scientific">Saimiri boliviensis boliviensis</name>
    <name type="common">Bolivian squirrel monkey</name>
    <dbReference type="NCBI Taxonomy" id="39432"/>
    <lineage>
        <taxon>Eukaryota</taxon>
        <taxon>Metazoa</taxon>
        <taxon>Chordata</taxon>
        <taxon>Craniata</taxon>
        <taxon>Vertebrata</taxon>
        <taxon>Euteleostomi</taxon>
        <taxon>Mammalia</taxon>
        <taxon>Eutheria</taxon>
        <taxon>Euarchontoglires</taxon>
        <taxon>Primates</taxon>
        <taxon>Haplorrhini</taxon>
        <taxon>Platyrrhini</taxon>
        <taxon>Cebidae</taxon>
        <taxon>Saimiriinae</taxon>
        <taxon>Saimiri</taxon>
    </lineage>
</organism>
<accession>A0A2K6SM22</accession>
<name>A0A2K6SM22_SAIBB</name>
<evidence type="ECO:0000256" key="2">
    <source>
        <dbReference type="ARBA" id="ARBA00022658"/>
    </source>
</evidence>
<dbReference type="GO" id="GO:0005829">
    <property type="term" value="C:cytosol"/>
    <property type="evidence" value="ECO:0007669"/>
    <property type="project" value="UniProtKB-ARBA"/>
</dbReference>
<dbReference type="GO" id="GO:0030833">
    <property type="term" value="P:regulation of actin filament polymerization"/>
    <property type="evidence" value="ECO:0007669"/>
    <property type="project" value="TreeGrafter"/>
</dbReference>
<dbReference type="GeneTree" id="ENSGT00940000162093"/>
<dbReference type="CDD" id="cd13243">
    <property type="entry name" value="PH_PLEKHG1_G2_G3"/>
    <property type="match status" value="1"/>
</dbReference>
<feature type="region of interest" description="Disordered" evidence="3">
    <location>
        <begin position="762"/>
        <end position="792"/>
    </location>
</feature>
<evidence type="ECO:0000256" key="3">
    <source>
        <dbReference type="SAM" id="MobiDB-lite"/>
    </source>
</evidence>
<reference evidence="6" key="2">
    <citation type="submission" date="2025-09" db="UniProtKB">
        <authorList>
            <consortium name="Ensembl"/>
        </authorList>
    </citation>
    <scope>IDENTIFICATION</scope>
</reference>
<dbReference type="Pfam" id="PF00621">
    <property type="entry name" value="RhoGEF"/>
    <property type="match status" value="1"/>
</dbReference>
<dbReference type="SUPFAM" id="SSF48065">
    <property type="entry name" value="DBL homology domain (DH-domain)"/>
    <property type="match status" value="1"/>
</dbReference>
<keyword evidence="2" id="KW-0344">Guanine-nucleotide releasing factor</keyword>
<dbReference type="AlphaFoldDB" id="A0A2K6SM22"/>
<dbReference type="InterPro" id="IPR035899">
    <property type="entry name" value="DBL_dom_sf"/>
</dbReference>
<dbReference type="InterPro" id="IPR000219">
    <property type="entry name" value="DH_dom"/>
</dbReference>
<feature type="compositionally biased region" description="Polar residues" evidence="3">
    <location>
        <begin position="1213"/>
        <end position="1225"/>
    </location>
</feature>
<keyword evidence="7" id="KW-1185">Reference proteome</keyword>
<dbReference type="FunFam" id="1.20.900.10:FF:000019">
    <property type="entry name" value="Pleckstrin homology domain-containing family G member 1"/>
    <property type="match status" value="1"/>
</dbReference>
<reference evidence="6" key="1">
    <citation type="submission" date="2025-08" db="UniProtKB">
        <authorList>
            <consortium name="Ensembl"/>
        </authorList>
    </citation>
    <scope>IDENTIFICATION</scope>
</reference>
<dbReference type="SMART" id="SM00233">
    <property type="entry name" value="PH"/>
    <property type="match status" value="1"/>
</dbReference>
<dbReference type="InterPro" id="IPR001849">
    <property type="entry name" value="PH_domain"/>
</dbReference>
<proteinExistence type="predicted"/>
<dbReference type="Gene3D" id="1.20.900.10">
    <property type="entry name" value="Dbl homology (DH) domain"/>
    <property type="match status" value="1"/>
</dbReference>
<evidence type="ECO:0000259" key="4">
    <source>
        <dbReference type="PROSITE" id="PS50003"/>
    </source>
</evidence>
<feature type="region of interest" description="Disordered" evidence="3">
    <location>
        <begin position="1168"/>
        <end position="1225"/>
    </location>
</feature>
<dbReference type="PANTHER" id="PTHR45924:SF3">
    <property type="entry name" value="PLECKSTRIN HOMOLOGY DOMAIN-CONTAINING FAMILY G MEMBER 2"/>
    <property type="match status" value="1"/>
</dbReference>
<sequence>MPEGAQGLSTSKPSPSLGCGRRGEVCDCATVCETRTGSAKPSRLERVAREIVETERAYVRDLRSIVEDYLGPLLDGGVLGLSMEQVGTLFANIEDIYEFSSELLEDLENTSSAGGIAQCFVQRSEDFDIYTLYCMNYPSSLALLRELSLSPPAAVWLQERQAQLRHSLPLQSFLLKPVQRILKYHLLLQELGKHWAEGPGAGGREMVEEAIVSMTAVAWYINDMKRKQEHAARLQEVQRRLGGWTGPELSAFGELVLEGSFRGGGGGGPRLRGGERLLFLFSRMLLVAKRRGLEYTYKGHIFCCNLSVSESPRDPLGFKVSDLTIPKHRHLLQAKNQEEKRLWIHCLQRLFFENHPASIPAKAKQVLLENSLHCAPKSKPTPEPLTPPLGSPRPRDARSFTPGRRNTASSPGPSVIRRGRRQSGEVSALAFRCFPSSQHAGSEGELYPSESQPPVSGSGSPEDLEDAGPPTLDPCGTSITEEILDLLNQRGLQDPGPSAHDIPKFPGDSQVPGDSESLTFQALPSRDSSEEEEEEGLEMDERGTSPLHVLEGLESSSAAEMPNIPGLPKIPDVPNLPEIPSHREIPEGPCLPSLSDIPSVFEMPCLPAIPGVPDNPGLSSTPTLPCDSWLQGPLQEPAEAPATRRGLFPGSNPGKLGEPSSGCKAGPEEDEEGVSFPDFQPQDVTQHQGFPDELAFRSCSEIRSAWQALEQGQLARPGFPEPLLILEDSDLGGDSGKAGAPSSERTASRVRELARLYSERIQQMQRAETRASANAPRRRPRVLAQPQPSPCLPQEQVEPGPLAAFGHVLVCELAFPLTCAQESVPLGPAAWVQAATPLSKQGGSPNGQVLQVPSSPKQDHLGIRVSAATLLPEQGGSRHIQAPAATPLPKQEVPPHLQVPALTAFPDQGHPEMQVPATTPLPEHRSHMDIPAPSTAFCPEQGPHVDIHVPTTPTLPKEICSDFTVSATTPVPKQEGHLDSGNPANIPLTTQGGSREVQGPDPVCSQDIQPLPLCGSSLDHQRPGNTPPPLPCDPPDIQTPGTSPLPARGSHLDHQTPADAPSSLSQDLPDTQLPALPPLPLPQGLTDIWVPGVPTLPKEGGLPDSQAPVATPLPKEPSLTDTQVQKLTPLLEQKSLTDAHVPAATPIPERGGSQDIQGLLPTPVQTTMVLSKPGGPSASHGARNLSAFAGPRGLLMPPSTCEPGYEQGLQPHATDSQILTQKPRR</sequence>
<feature type="region of interest" description="Disordered" evidence="3">
    <location>
        <begin position="374"/>
        <end position="421"/>
    </location>
</feature>
<feature type="compositionally biased region" description="Polar residues" evidence="3">
    <location>
        <begin position="449"/>
        <end position="459"/>
    </location>
</feature>
<feature type="region of interest" description="Disordered" evidence="3">
    <location>
        <begin position="559"/>
        <end position="584"/>
    </location>
</feature>
<dbReference type="Ensembl" id="ENSSBOT00000025183.1">
    <property type="protein sequence ID" value="ENSSBOP00000008423.1"/>
    <property type="gene ID" value="ENSSBOG00000021116.1"/>
</dbReference>
<evidence type="ECO:0000259" key="5">
    <source>
        <dbReference type="PROSITE" id="PS50010"/>
    </source>
</evidence>
<dbReference type="PANTHER" id="PTHR45924">
    <property type="entry name" value="FI17866P1"/>
    <property type="match status" value="1"/>
</dbReference>
<feature type="compositionally biased region" description="Acidic residues" evidence="3">
    <location>
        <begin position="529"/>
        <end position="538"/>
    </location>
</feature>
<feature type="region of interest" description="Disordered" evidence="3">
    <location>
        <begin position="438"/>
        <end position="477"/>
    </location>
</feature>
<dbReference type="GO" id="GO:0005085">
    <property type="term" value="F:guanyl-nucleotide exchange factor activity"/>
    <property type="evidence" value="ECO:0007669"/>
    <property type="project" value="UniProtKB-KW"/>
</dbReference>
<dbReference type="PROSITE" id="PS50003">
    <property type="entry name" value="PH_DOMAIN"/>
    <property type="match status" value="1"/>
</dbReference>
<protein>
    <submittedName>
        <fullName evidence="6">Pleckstrin homology and RhoGEF domain containing G2</fullName>
    </submittedName>
</protein>
<dbReference type="PROSITE" id="PS50010">
    <property type="entry name" value="DH_2"/>
    <property type="match status" value="1"/>
</dbReference>
<dbReference type="Pfam" id="PF22697">
    <property type="entry name" value="SOS1_NGEF_PH"/>
    <property type="match status" value="1"/>
</dbReference>
<dbReference type="Proteomes" id="UP000233220">
    <property type="component" value="Unplaced"/>
</dbReference>
<feature type="domain" description="DH" evidence="5">
    <location>
        <begin position="43"/>
        <end position="224"/>
    </location>
</feature>